<feature type="transmembrane region" description="Helical" evidence="1">
    <location>
        <begin position="296"/>
        <end position="320"/>
    </location>
</feature>
<evidence type="ECO:0000313" key="2">
    <source>
        <dbReference type="EMBL" id="SHN79066.1"/>
    </source>
</evidence>
<sequence length="405" mass="45211">MGSVPHVPARPPLPASAVKVEFSGKRGDFFRLVRNGTGLELITFGFYRFWLATDIRHHLWSHISIEGDAPEYTGRGRELLIGFLFAMAILLPIYLAYFLIGIEAERYKAFASFPLVLFFYLFGQFAIYRARRYRLTRTVWRGVRFWMDGSGWAYAVRAAGWALLVAVTFGAVLPWREAALERYKMRHCHYGDLQGSFEGRGSELFKRGWKLWLAALSPLIAGLAIAIVNAGHKMTSAESRVLGLVMLIWMIALPFIYGAFKAIEWRWWISGIRFGEVSFESDLASGALYGLYWKMIGWYVLISLAFGAYLVACVGLFVGFGDAAHIAARMQGKISVTVAMIFGYLAIILAMNIALRVYLLRDIWARAAGSTTVFRLEAADNVAAKGELADALGEGFANGLDVVGF</sequence>
<reference evidence="3" key="1">
    <citation type="submission" date="2016-11" db="EMBL/GenBank/DDBJ databases">
        <authorList>
            <person name="Varghese N."/>
            <person name="Submissions S."/>
        </authorList>
    </citation>
    <scope>NUCLEOTIDE SEQUENCE [LARGE SCALE GENOMIC DNA]</scope>
    <source>
        <strain evidence="3">GAS401</strain>
    </source>
</reference>
<feature type="transmembrane region" description="Helical" evidence="1">
    <location>
        <begin position="332"/>
        <end position="355"/>
    </location>
</feature>
<dbReference type="OrthoDB" id="7462354at2"/>
<dbReference type="RefSeq" id="WP_072820168.1">
    <property type="nucleotide sequence ID" value="NZ_LT670849.1"/>
</dbReference>
<protein>
    <submittedName>
        <fullName evidence="2">Uncharacterized membrane protein YjgN, DUF898 family</fullName>
    </submittedName>
</protein>
<keyword evidence="1" id="KW-1133">Transmembrane helix</keyword>
<feature type="transmembrane region" description="Helical" evidence="1">
    <location>
        <begin position="112"/>
        <end position="130"/>
    </location>
</feature>
<proteinExistence type="predicted"/>
<evidence type="ECO:0000256" key="1">
    <source>
        <dbReference type="SAM" id="Phobius"/>
    </source>
</evidence>
<accession>A0A1M7U821</accession>
<dbReference type="AlphaFoldDB" id="A0A1M7U821"/>
<evidence type="ECO:0000313" key="3">
    <source>
        <dbReference type="Proteomes" id="UP000184096"/>
    </source>
</evidence>
<feature type="transmembrane region" description="Helical" evidence="1">
    <location>
        <begin position="241"/>
        <end position="260"/>
    </location>
</feature>
<gene>
    <name evidence="2" type="ORF">SAMN05444170_3903</name>
</gene>
<feature type="transmembrane region" description="Helical" evidence="1">
    <location>
        <begin position="151"/>
        <end position="175"/>
    </location>
</feature>
<dbReference type="EMBL" id="LT670849">
    <property type="protein sequence ID" value="SHN79066.1"/>
    <property type="molecule type" value="Genomic_DNA"/>
</dbReference>
<organism evidence="2 3">
    <name type="scientific">Bradyrhizobium erythrophlei</name>
    <dbReference type="NCBI Taxonomy" id="1437360"/>
    <lineage>
        <taxon>Bacteria</taxon>
        <taxon>Pseudomonadati</taxon>
        <taxon>Pseudomonadota</taxon>
        <taxon>Alphaproteobacteria</taxon>
        <taxon>Hyphomicrobiales</taxon>
        <taxon>Nitrobacteraceae</taxon>
        <taxon>Bradyrhizobium</taxon>
    </lineage>
</organism>
<keyword evidence="1" id="KW-0472">Membrane</keyword>
<dbReference type="Proteomes" id="UP000184096">
    <property type="component" value="Chromosome I"/>
</dbReference>
<keyword evidence="1" id="KW-0812">Transmembrane</keyword>
<dbReference type="Pfam" id="PF05987">
    <property type="entry name" value="DUF898"/>
    <property type="match status" value="1"/>
</dbReference>
<keyword evidence="3" id="KW-1185">Reference proteome</keyword>
<feature type="transmembrane region" description="Helical" evidence="1">
    <location>
        <begin position="79"/>
        <end position="100"/>
    </location>
</feature>
<name>A0A1M7U821_9BRAD</name>
<dbReference type="InterPro" id="IPR010295">
    <property type="entry name" value="DUF898"/>
</dbReference>
<feature type="transmembrane region" description="Helical" evidence="1">
    <location>
        <begin position="211"/>
        <end position="229"/>
    </location>
</feature>